<keyword evidence="1" id="KW-0472">Membrane</keyword>
<feature type="transmembrane region" description="Helical" evidence="1">
    <location>
        <begin position="174"/>
        <end position="192"/>
    </location>
</feature>
<keyword evidence="1" id="KW-1133">Transmembrane helix</keyword>
<dbReference type="EMBL" id="JWTA01000004">
    <property type="protein sequence ID" value="KIC64162.1"/>
    <property type="molecule type" value="Genomic_DNA"/>
</dbReference>
<dbReference type="AlphaFoldDB" id="A0A0B4D5Z6"/>
<organism evidence="2 3">
    <name type="scientific">Chryseobacterium taiwanense</name>
    <dbReference type="NCBI Taxonomy" id="363331"/>
    <lineage>
        <taxon>Bacteria</taxon>
        <taxon>Pseudomonadati</taxon>
        <taxon>Bacteroidota</taxon>
        <taxon>Flavobacteriia</taxon>
        <taxon>Flavobacteriales</taxon>
        <taxon>Weeksellaceae</taxon>
        <taxon>Chryseobacterium group</taxon>
        <taxon>Chryseobacterium</taxon>
    </lineage>
</organism>
<dbReference type="Proteomes" id="UP000031167">
    <property type="component" value="Unassembled WGS sequence"/>
</dbReference>
<proteinExistence type="predicted"/>
<comment type="caution">
    <text evidence="2">The sequence shown here is derived from an EMBL/GenBank/DDBJ whole genome shotgun (WGS) entry which is preliminary data.</text>
</comment>
<evidence type="ECO:0008006" key="4">
    <source>
        <dbReference type="Google" id="ProtNLM"/>
    </source>
</evidence>
<keyword evidence="3" id="KW-1185">Reference proteome</keyword>
<reference evidence="2 3" key="1">
    <citation type="submission" date="2014-12" db="EMBL/GenBank/DDBJ databases">
        <title>Genome sequencing of Chryseobacterium taiwanense TPW19.</title>
        <authorList>
            <person name="Tan P.W."/>
            <person name="Chan K.-G."/>
        </authorList>
    </citation>
    <scope>NUCLEOTIDE SEQUENCE [LARGE SCALE GENOMIC DNA]</scope>
    <source>
        <strain evidence="2 3">TPW19</strain>
    </source>
</reference>
<feature type="transmembrane region" description="Helical" evidence="1">
    <location>
        <begin position="103"/>
        <end position="122"/>
    </location>
</feature>
<name>A0A0B4D5Z6_9FLAO</name>
<dbReference type="NCBIfam" id="NF038065">
    <property type="entry name" value="Pr6Pr"/>
    <property type="match status" value="1"/>
</dbReference>
<keyword evidence="1" id="KW-0812">Transmembrane</keyword>
<evidence type="ECO:0000256" key="1">
    <source>
        <dbReference type="SAM" id="Phobius"/>
    </source>
</evidence>
<protein>
    <recommendedName>
        <fullName evidence="4">Pr6Pr family membrane protein</fullName>
    </recommendedName>
</protein>
<feature type="transmembrane region" description="Helical" evidence="1">
    <location>
        <begin position="70"/>
        <end position="91"/>
    </location>
</feature>
<dbReference type="OrthoDB" id="9809977at2"/>
<dbReference type="STRING" id="363331.RM51_05465"/>
<gene>
    <name evidence="2" type="ORF">RM51_05465</name>
</gene>
<feature type="transmembrane region" description="Helical" evidence="1">
    <location>
        <begin position="5"/>
        <end position="24"/>
    </location>
</feature>
<sequence length="200" mass="23500">MTQRILSLIFALIGWFAVITQYYLMVKGNQISFTEATIRFFSYFTILTNLIVAVYFTFQAFSSFSIIKKSGILTAITIYILIVGSIYQIILRSTWNPTGLQRLVDELLHTIIPILVLIYWYKFENKRDLSYKQIPSWTIYPLLYLFYILIRGHFSDFYPYPFVNVTDLGYSQVFINSFWILVFFIGLSMLFVRIGKALSK</sequence>
<feature type="transmembrane region" description="Helical" evidence="1">
    <location>
        <begin position="36"/>
        <end position="58"/>
    </location>
</feature>
<feature type="transmembrane region" description="Helical" evidence="1">
    <location>
        <begin position="134"/>
        <end position="154"/>
    </location>
</feature>
<dbReference type="InterPro" id="IPR049713">
    <property type="entry name" value="Pr6Pr-like"/>
</dbReference>
<accession>A0A0B4D5Z6</accession>
<evidence type="ECO:0000313" key="2">
    <source>
        <dbReference type="EMBL" id="KIC64162.1"/>
    </source>
</evidence>
<evidence type="ECO:0000313" key="3">
    <source>
        <dbReference type="Proteomes" id="UP000031167"/>
    </source>
</evidence>
<dbReference type="RefSeq" id="WP_039365931.1">
    <property type="nucleotide sequence ID" value="NZ_JWTA01000004.1"/>
</dbReference>